<dbReference type="PROSITE" id="PS51257">
    <property type="entry name" value="PROKAR_LIPOPROTEIN"/>
    <property type="match status" value="1"/>
</dbReference>
<evidence type="ECO:0000256" key="7">
    <source>
        <dbReference type="ARBA" id="ARBA00023136"/>
    </source>
</evidence>
<gene>
    <name evidence="11" type="ORF">TEA_007520</name>
</gene>
<dbReference type="Pfam" id="PF13855">
    <property type="entry name" value="LRR_8"/>
    <property type="match status" value="1"/>
</dbReference>
<evidence type="ECO:0000256" key="3">
    <source>
        <dbReference type="ARBA" id="ARBA00022692"/>
    </source>
</evidence>
<keyword evidence="8" id="KW-0325">Glycoprotein</keyword>
<evidence type="ECO:0000259" key="10">
    <source>
        <dbReference type="Pfam" id="PF08263"/>
    </source>
</evidence>
<evidence type="ECO:0000256" key="8">
    <source>
        <dbReference type="ARBA" id="ARBA00023180"/>
    </source>
</evidence>
<keyword evidence="7" id="KW-0472">Membrane</keyword>
<evidence type="ECO:0000313" key="11">
    <source>
        <dbReference type="EMBL" id="THG01083.1"/>
    </source>
</evidence>
<dbReference type="PANTHER" id="PTHR48063">
    <property type="entry name" value="LRR RECEPTOR-LIKE KINASE"/>
    <property type="match status" value="1"/>
</dbReference>
<sequence>MRKFSTIGIFLVVLLFNETTLSCLSNASTIGCIEEERLALPKFKDSFTDNTGQLSTWHNQDCCSWKGLQCDEIIGHVVRLDLGVNLNTPQFNFSARLGANEVHSCLLQLKYLNHLDLAGNYFNRIPFPKFFGSMAQLRYLNLSYAAFSELVPHHLGNLSSLLVLDLNFNFEVTIDDFTWVYRLSSLQYVALSFMNLSQTQNLHKVLNMIPCVLELHLSDCGLDNIR</sequence>
<evidence type="ECO:0000256" key="6">
    <source>
        <dbReference type="ARBA" id="ARBA00022989"/>
    </source>
</evidence>
<dbReference type="SUPFAM" id="SSF52058">
    <property type="entry name" value="L domain-like"/>
    <property type="match status" value="1"/>
</dbReference>
<keyword evidence="6" id="KW-1133">Transmembrane helix</keyword>
<comment type="caution">
    <text evidence="11">The sequence shown here is derived from an EMBL/GenBank/DDBJ whole genome shotgun (WGS) entry which is preliminary data.</text>
</comment>
<dbReference type="STRING" id="542762.A0A4S4DEJ4"/>
<dbReference type="InterPro" id="IPR032675">
    <property type="entry name" value="LRR_dom_sf"/>
</dbReference>
<proteinExistence type="predicted"/>
<evidence type="ECO:0000256" key="5">
    <source>
        <dbReference type="ARBA" id="ARBA00022737"/>
    </source>
</evidence>
<dbReference type="InterPro" id="IPR013210">
    <property type="entry name" value="LRR_N_plant-typ"/>
</dbReference>
<reference evidence="11 12" key="1">
    <citation type="journal article" date="2018" name="Proc. Natl. Acad. Sci. U.S.A.">
        <title>Draft genome sequence of Camellia sinensis var. sinensis provides insights into the evolution of the tea genome and tea quality.</title>
        <authorList>
            <person name="Wei C."/>
            <person name="Yang H."/>
            <person name="Wang S."/>
            <person name="Zhao J."/>
            <person name="Liu C."/>
            <person name="Gao L."/>
            <person name="Xia E."/>
            <person name="Lu Y."/>
            <person name="Tai Y."/>
            <person name="She G."/>
            <person name="Sun J."/>
            <person name="Cao H."/>
            <person name="Tong W."/>
            <person name="Gao Q."/>
            <person name="Li Y."/>
            <person name="Deng W."/>
            <person name="Jiang X."/>
            <person name="Wang W."/>
            <person name="Chen Q."/>
            <person name="Zhang S."/>
            <person name="Li H."/>
            <person name="Wu J."/>
            <person name="Wang P."/>
            <person name="Li P."/>
            <person name="Shi C."/>
            <person name="Zheng F."/>
            <person name="Jian J."/>
            <person name="Huang B."/>
            <person name="Shan D."/>
            <person name="Shi M."/>
            <person name="Fang C."/>
            <person name="Yue Y."/>
            <person name="Li F."/>
            <person name="Li D."/>
            <person name="Wei S."/>
            <person name="Han B."/>
            <person name="Jiang C."/>
            <person name="Yin Y."/>
            <person name="Xia T."/>
            <person name="Zhang Z."/>
            <person name="Bennetzen J.L."/>
            <person name="Zhao S."/>
            <person name="Wan X."/>
        </authorList>
    </citation>
    <scope>NUCLEOTIDE SEQUENCE [LARGE SCALE GENOMIC DNA]</scope>
    <source>
        <strain evidence="12">cv. Shuchazao</strain>
        <tissue evidence="11">Leaf</tissue>
    </source>
</reference>
<keyword evidence="2" id="KW-0433">Leucine-rich repeat</keyword>
<evidence type="ECO:0000256" key="2">
    <source>
        <dbReference type="ARBA" id="ARBA00022614"/>
    </source>
</evidence>
<keyword evidence="5" id="KW-0677">Repeat</keyword>
<accession>A0A4S4DEJ4</accession>
<evidence type="ECO:0000256" key="4">
    <source>
        <dbReference type="ARBA" id="ARBA00022729"/>
    </source>
</evidence>
<protein>
    <recommendedName>
        <fullName evidence="10">Leucine-rich repeat-containing N-terminal plant-type domain-containing protein</fullName>
    </recommendedName>
</protein>
<evidence type="ECO:0000256" key="9">
    <source>
        <dbReference type="SAM" id="SignalP"/>
    </source>
</evidence>
<evidence type="ECO:0000256" key="1">
    <source>
        <dbReference type="ARBA" id="ARBA00004479"/>
    </source>
</evidence>
<dbReference type="PANTHER" id="PTHR48063:SF112">
    <property type="entry name" value="RECEPTOR LIKE PROTEIN 30-LIKE"/>
    <property type="match status" value="1"/>
</dbReference>
<feature type="domain" description="Leucine-rich repeat-containing N-terminal plant-type" evidence="10">
    <location>
        <begin position="34"/>
        <end position="71"/>
    </location>
</feature>
<feature type="signal peptide" evidence="9">
    <location>
        <begin position="1"/>
        <end position="22"/>
    </location>
</feature>
<feature type="chain" id="PRO_5020972432" description="Leucine-rich repeat-containing N-terminal plant-type domain-containing protein" evidence="9">
    <location>
        <begin position="23"/>
        <end position="226"/>
    </location>
</feature>
<dbReference type="Pfam" id="PF08263">
    <property type="entry name" value="LRRNT_2"/>
    <property type="match status" value="1"/>
</dbReference>
<comment type="subcellular location">
    <subcellularLocation>
        <location evidence="1">Membrane</location>
        <topology evidence="1">Single-pass type I membrane protein</topology>
    </subcellularLocation>
</comment>
<keyword evidence="3" id="KW-0812">Transmembrane</keyword>
<dbReference type="InterPro" id="IPR001611">
    <property type="entry name" value="Leu-rich_rpt"/>
</dbReference>
<keyword evidence="12" id="KW-1185">Reference proteome</keyword>
<dbReference type="GO" id="GO:0016020">
    <property type="term" value="C:membrane"/>
    <property type="evidence" value="ECO:0007669"/>
    <property type="project" value="UniProtKB-SubCell"/>
</dbReference>
<organism evidence="11 12">
    <name type="scientific">Camellia sinensis var. sinensis</name>
    <name type="common">China tea</name>
    <dbReference type="NCBI Taxonomy" id="542762"/>
    <lineage>
        <taxon>Eukaryota</taxon>
        <taxon>Viridiplantae</taxon>
        <taxon>Streptophyta</taxon>
        <taxon>Embryophyta</taxon>
        <taxon>Tracheophyta</taxon>
        <taxon>Spermatophyta</taxon>
        <taxon>Magnoliopsida</taxon>
        <taxon>eudicotyledons</taxon>
        <taxon>Gunneridae</taxon>
        <taxon>Pentapetalae</taxon>
        <taxon>asterids</taxon>
        <taxon>Ericales</taxon>
        <taxon>Theaceae</taxon>
        <taxon>Camellia</taxon>
    </lineage>
</organism>
<dbReference type="EMBL" id="SDRB02011510">
    <property type="protein sequence ID" value="THG01083.1"/>
    <property type="molecule type" value="Genomic_DNA"/>
</dbReference>
<evidence type="ECO:0000313" key="12">
    <source>
        <dbReference type="Proteomes" id="UP000306102"/>
    </source>
</evidence>
<dbReference type="Proteomes" id="UP000306102">
    <property type="component" value="Unassembled WGS sequence"/>
</dbReference>
<dbReference type="AlphaFoldDB" id="A0A4S4DEJ4"/>
<name>A0A4S4DEJ4_CAMSN</name>
<dbReference type="Gene3D" id="3.80.10.10">
    <property type="entry name" value="Ribonuclease Inhibitor"/>
    <property type="match status" value="1"/>
</dbReference>
<keyword evidence="4 9" id="KW-0732">Signal</keyword>
<dbReference type="InterPro" id="IPR046956">
    <property type="entry name" value="RLP23-like"/>
</dbReference>